<dbReference type="STRING" id="1244108.SAMN05444004_11147"/>
<dbReference type="Pfam" id="PF17930">
    <property type="entry name" value="LpxI_N"/>
    <property type="match status" value="1"/>
</dbReference>
<evidence type="ECO:0000313" key="4">
    <source>
        <dbReference type="Proteomes" id="UP000198914"/>
    </source>
</evidence>
<dbReference type="PANTHER" id="PTHR39962:SF1">
    <property type="entry name" value="LPXI FAMILY PROTEIN"/>
    <property type="match status" value="1"/>
</dbReference>
<evidence type="ECO:0000259" key="1">
    <source>
        <dbReference type="Pfam" id="PF06230"/>
    </source>
</evidence>
<evidence type="ECO:0000259" key="2">
    <source>
        <dbReference type="Pfam" id="PF17930"/>
    </source>
</evidence>
<evidence type="ECO:0000313" key="3">
    <source>
        <dbReference type="EMBL" id="SDZ34830.1"/>
    </source>
</evidence>
<name>A0A1H3SAU9_9RHOB</name>
<dbReference type="PANTHER" id="PTHR39962">
    <property type="entry name" value="BLL4848 PROTEIN"/>
    <property type="match status" value="1"/>
</dbReference>
<accession>A0A1H3SAU9</accession>
<dbReference type="InterPro" id="IPR053174">
    <property type="entry name" value="LpxI"/>
</dbReference>
<dbReference type="InterPro" id="IPR010415">
    <property type="entry name" value="LpxI_C"/>
</dbReference>
<sequence length="261" mass="26780">MTLALIAGSGALPHAVAGGLTGQDWTCFHLEGYAPDGITSEPFRVERLGSFIADLKGRGVTEVCFAGAIARPRLDATMIDAATMPLAPRMMQALQAGDDAALRIVLAFFEEAGITILAAQDVAPALLDVPVAGEVGARDAADIDKARAVHAALSDLDIGQGCVVAGGQVLAVETTPGTDWMLASLTAPFARPNGGVLFKSAKRGQDRRVDIATIGPETVTGAARAGLSGIAVVQGSVIVLEPDSVRARLKESGLFLTTIAP</sequence>
<keyword evidence="4" id="KW-1185">Reference proteome</keyword>
<dbReference type="EMBL" id="FNPX01000011">
    <property type="protein sequence ID" value="SDZ34830.1"/>
    <property type="molecule type" value="Genomic_DNA"/>
</dbReference>
<dbReference type="Gene3D" id="3.40.50.20">
    <property type="match status" value="1"/>
</dbReference>
<gene>
    <name evidence="3" type="ORF">SAMN05444004_11147</name>
</gene>
<reference evidence="4" key="1">
    <citation type="submission" date="2016-10" db="EMBL/GenBank/DDBJ databases">
        <authorList>
            <person name="Varghese N."/>
            <person name="Submissions S."/>
        </authorList>
    </citation>
    <scope>NUCLEOTIDE SEQUENCE [LARGE SCALE GENOMIC DNA]</scope>
    <source>
        <strain evidence="4">DSM 100420</strain>
    </source>
</reference>
<feature type="domain" description="LpxI C-terminal" evidence="1">
    <location>
        <begin position="136"/>
        <end position="256"/>
    </location>
</feature>
<dbReference type="Proteomes" id="UP000198914">
    <property type="component" value="Unassembled WGS sequence"/>
</dbReference>
<proteinExistence type="predicted"/>
<dbReference type="RefSeq" id="WP_244504646.1">
    <property type="nucleotide sequence ID" value="NZ_FNPX01000011.1"/>
</dbReference>
<dbReference type="Pfam" id="PF06230">
    <property type="entry name" value="LpxI_C"/>
    <property type="match status" value="1"/>
</dbReference>
<dbReference type="AlphaFoldDB" id="A0A1H3SAU9"/>
<dbReference type="Gene3D" id="3.40.140.80">
    <property type="match status" value="1"/>
</dbReference>
<dbReference type="InterPro" id="IPR041255">
    <property type="entry name" value="LpxI_N"/>
</dbReference>
<evidence type="ECO:0008006" key="5">
    <source>
        <dbReference type="Google" id="ProtNLM"/>
    </source>
</evidence>
<protein>
    <recommendedName>
        <fullName evidence="5">Phosphatidate cytidylyltransferase</fullName>
    </recommendedName>
</protein>
<organism evidence="3 4">
    <name type="scientific">Jannaschia faecimaris</name>
    <dbReference type="NCBI Taxonomy" id="1244108"/>
    <lineage>
        <taxon>Bacteria</taxon>
        <taxon>Pseudomonadati</taxon>
        <taxon>Pseudomonadota</taxon>
        <taxon>Alphaproteobacteria</taxon>
        <taxon>Rhodobacterales</taxon>
        <taxon>Roseobacteraceae</taxon>
        <taxon>Jannaschia</taxon>
    </lineage>
</organism>
<dbReference type="InterPro" id="IPR043167">
    <property type="entry name" value="LpxI_C_sf"/>
</dbReference>
<feature type="domain" description="LpxI N-terminal" evidence="2">
    <location>
        <begin position="3"/>
        <end position="126"/>
    </location>
</feature>